<proteinExistence type="predicted"/>
<dbReference type="Proteomes" id="UP000002620">
    <property type="component" value="Chromosome"/>
</dbReference>
<dbReference type="KEGG" id="adg:Adeg_1376"/>
<dbReference type="EMBL" id="CP001785">
    <property type="protein sequence ID" value="ACX52478.1"/>
    <property type="molecule type" value="Genomic_DNA"/>
</dbReference>
<gene>
    <name evidence="1" type="ordered locus">Adeg_1376</name>
</gene>
<sequence>MTGGSLDQVVLKNQCPVDREYLEPTQEAHEAACRLLAGGGRWICAVLSRGGTHLLARAVQLILDHAREGKVLLPCRELAARLSEVTGISIGHTAAARLIRVLGLLPSPKGGARLGAGRPRGSGSRDRKPVRKLVISNLELVQACRSAYQEKVADFDFVRNTYTVEGREVGYSVKYVPEEPVLPTVYYRPLGYHGGGKGKRGKQRGLQDPERRRVIQALRGQ</sequence>
<evidence type="ECO:0000313" key="2">
    <source>
        <dbReference type="Proteomes" id="UP000002620"/>
    </source>
</evidence>
<keyword evidence="2" id="KW-1185">Reference proteome</keyword>
<name>C9R849_AMMDK</name>
<protein>
    <submittedName>
        <fullName evidence="1">Uncharacterized protein</fullName>
    </submittedName>
</protein>
<dbReference type="STRING" id="429009.Adeg_1376"/>
<evidence type="ECO:0000313" key="1">
    <source>
        <dbReference type="EMBL" id="ACX52478.1"/>
    </source>
</evidence>
<organism evidence="1 2">
    <name type="scientific">Ammonifex degensii (strain DSM 10501 / KC4)</name>
    <dbReference type="NCBI Taxonomy" id="429009"/>
    <lineage>
        <taxon>Bacteria</taxon>
        <taxon>Bacillati</taxon>
        <taxon>Bacillota</taxon>
        <taxon>Clostridia</taxon>
        <taxon>Thermoanaerobacterales</taxon>
        <taxon>Thermoanaerobacteraceae</taxon>
        <taxon>Ammonifex</taxon>
    </lineage>
</organism>
<reference evidence="1 2" key="1">
    <citation type="submission" date="2009-10" db="EMBL/GenBank/DDBJ databases">
        <title>Complete sequence of chromosome of Ammonifex degensii KC4.</title>
        <authorList>
            <consortium name="US DOE Joint Genome Institute"/>
            <person name="Kerfeld C."/>
            <person name="Goodner B."/>
            <person name="Huber H."/>
            <person name="Stetter K."/>
            <person name="Lucas S."/>
            <person name="Copeland A."/>
            <person name="Lapidus A."/>
            <person name="Glavina del Rio T."/>
            <person name="Dalin E."/>
            <person name="Tice H."/>
            <person name="Bruce D."/>
            <person name="Goodwin L."/>
            <person name="Pitluck S."/>
            <person name="Saunders E."/>
            <person name="Brettin T."/>
            <person name="Detter J.C."/>
            <person name="Han C."/>
            <person name="Larimer F."/>
            <person name="Land M."/>
            <person name="Hauser L."/>
            <person name="Kyrpides N."/>
            <person name="Ovchinnikova G."/>
            <person name="Richardson P."/>
        </authorList>
    </citation>
    <scope>NUCLEOTIDE SEQUENCE [LARGE SCALE GENOMIC DNA]</scope>
    <source>
        <strain evidence="2">DSM 10501 / KC4</strain>
    </source>
</reference>
<dbReference type="HOGENOM" id="CLU_1248469_0_0_9"/>
<dbReference type="AlphaFoldDB" id="C9R849"/>
<accession>C9R849</accession>